<evidence type="ECO:0000256" key="6">
    <source>
        <dbReference type="ARBA" id="ARBA00023146"/>
    </source>
</evidence>
<evidence type="ECO:0000313" key="10">
    <source>
        <dbReference type="EMBL" id="CAH1975651.1"/>
    </source>
</evidence>
<dbReference type="AlphaFoldDB" id="A0A9P0KJT1"/>
<evidence type="ECO:0000256" key="5">
    <source>
        <dbReference type="ARBA" id="ARBA00022917"/>
    </source>
</evidence>
<dbReference type="PROSITE" id="PS50862">
    <property type="entry name" value="AA_TRNA_LIGASE_II"/>
    <property type="match status" value="1"/>
</dbReference>
<comment type="catalytic activity">
    <reaction evidence="8">
        <text>tRNA(Pro) + L-proline + ATP = L-prolyl-tRNA(Pro) + AMP + diphosphate</text>
        <dbReference type="Rhea" id="RHEA:14305"/>
        <dbReference type="Rhea" id="RHEA-COMP:9700"/>
        <dbReference type="Rhea" id="RHEA-COMP:9702"/>
        <dbReference type="ChEBI" id="CHEBI:30616"/>
        <dbReference type="ChEBI" id="CHEBI:33019"/>
        <dbReference type="ChEBI" id="CHEBI:60039"/>
        <dbReference type="ChEBI" id="CHEBI:78442"/>
        <dbReference type="ChEBI" id="CHEBI:78532"/>
        <dbReference type="ChEBI" id="CHEBI:456215"/>
        <dbReference type="EC" id="6.1.1.15"/>
    </reaction>
</comment>
<organism evidence="10 11">
    <name type="scientific">Acanthoscelides obtectus</name>
    <name type="common">Bean weevil</name>
    <name type="synonym">Bruchus obtectus</name>
    <dbReference type="NCBI Taxonomy" id="200917"/>
    <lineage>
        <taxon>Eukaryota</taxon>
        <taxon>Metazoa</taxon>
        <taxon>Ecdysozoa</taxon>
        <taxon>Arthropoda</taxon>
        <taxon>Hexapoda</taxon>
        <taxon>Insecta</taxon>
        <taxon>Pterygota</taxon>
        <taxon>Neoptera</taxon>
        <taxon>Endopterygota</taxon>
        <taxon>Coleoptera</taxon>
        <taxon>Polyphaga</taxon>
        <taxon>Cucujiformia</taxon>
        <taxon>Chrysomeloidea</taxon>
        <taxon>Chrysomelidae</taxon>
        <taxon>Bruchinae</taxon>
        <taxon>Bruchini</taxon>
        <taxon>Acanthoscelides</taxon>
    </lineage>
</organism>
<evidence type="ECO:0000259" key="9">
    <source>
        <dbReference type="PROSITE" id="PS50862"/>
    </source>
</evidence>
<evidence type="ECO:0000256" key="2">
    <source>
        <dbReference type="ARBA" id="ARBA00022598"/>
    </source>
</evidence>
<dbReference type="OrthoDB" id="10267474at2759"/>
<protein>
    <recommendedName>
        <fullName evidence="1">proline--tRNA ligase</fullName>
        <ecNumber evidence="1">6.1.1.15</ecNumber>
    </recommendedName>
    <alternativeName>
        <fullName evidence="7">Prolyl-tRNA synthetase</fullName>
    </alternativeName>
</protein>
<dbReference type="PRINTS" id="PR01046">
    <property type="entry name" value="TRNASYNTHPRO"/>
</dbReference>
<proteinExistence type="predicted"/>
<accession>A0A9P0KJT1</accession>
<dbReference type="GO" id="GO:0005524">
    <property type="term" value="F:ATP binding"/>
    <property type="evidence" value="ECO:0007669"/>
    <property type="project" value="UniProtKB-KW"/>
</dbReference>
<dbReference type="Gene3D" id="3.30.930.10">
    <property type="entry name" value="Bira Bifunctional Protein, Domain 2"/>
    <property type="match status" value="1"/>
</dbReference>
<evidence type="ECO:0000256" key="3">
    <source>
        <dbReference type="ARBA" id="ARBA00022741"/>
    </source>
</evidence>
<gene>
    <name evidence="10" type="ORF">ACAOBT_LOCUS11706</name>
</gene>
<evidence type="ECO:0000256" key="1">
    <source>
        <dbReference type="ARBA" id="ARBA00012831"/>
    </source>
</evidence>
<keyword evidence="3" id="KW-0547">Nucleotide-binding</keyword>
<dbReference type="GO" id="GO:0004827">
    <property type="term" value="F:proline-tRNA ligase activity"/>
    <property type="evidence" value="ECO:0007669"/>
    <property type="project" value="UniProtKB-EC"/>
</dbReference>
<feature type="domain" description="Aminoacyl-transfer RNA synthetases class-II family profile" evidence="9">
    <location>
        <begin position="21"/>
        <end position="171"/>
    </location>
</feature>
<dbReference type="InterPro" id="IPR050062">
    <property type="entry name" value="Pro-tRNA_synthetase"/>
</dbReference>
<dbReference type="EMBL" id="CAKOFQ010006838">
    <property type="protein sequence ID" value="CAH1975651.1"/>
    <property type="molecule type" value="Genomic_DNA"/>
</dbReference>
<dbReference type="PANTHER" id="PTHR42753">
    <property type="entry name" value="MITOCHONDRIAL RIBOSOME PROTEIN L39/PROLYL-TRNA LIGASE FAMILY MEMBER"/>
    <property type="match status" value="1"/>
</dbReference>
<dbReference type="EC" id="6.1.1.15" evidence="1"/>
<keyword evidence="6" id="KW-0030">Aminoacyl-tRNA synthetase</keyword>
<keyword evidence="11" id="KW-1185">Reference proteome</keyword>
<sequence length="171" mass="19806">MLELGIIHQATPGCFHFLPLGLKALDKLIKIVDSEMQTIGGQKMLFSELTNSRLWKMSGRLKDAGPELFTLKDRHNHHYILSPTYEEVASDLLSLNPPISYKHFPLKVYQISSKFRDETKPRYGLMRGREFLMKDMYSFDIDETSAKDTYNEICTSYDKIFDRIGIDYVKG</sequence>
<dbReference type="InterPro" id="IPR002314">
    <property type="entry name" value="aa-tRNA-synt_IIb"/>
</dbReference>
<dbReference type="Proteomes" id="UP001152888">
    <property type="component" value="Unassembled WGS sequence"/>
</dbReference>
<evidence type="ECO:0000256" key="8">
    <source>
        <dbReference type="ARBA" id="ARBA00047671"/>
    </source>
</evidence>
<name>A0A9P0KJT1_ACAOB</name>
<keyword evidence="5" id="KW-0648">Protein biosynthesis</keyword>
<dbReference type="InterPro" id="IPR045864">
    <property type="entry name" value="aa-tRNA-synth_II/BPL/LPL"/>
</dbReference>
<keyword evidence="2" id="KW-0436">Ligase</keyword>
<dbReference type="SUPFAM" id="SSF55681">
    <property type="entry name" value="Class II aaRS and biotin synthetases"/>
    <property type="match status" value="1"/>
</dbReference>
<evidence type="ECO:0000256" key="7">
    <source>
        <dbReference type="ARBA" id="ARBA00029731"/>
    </source>
</evidence>
<dbReference type="PANTHER" id="PTHR42753:SF10">
    <property type="entry name" value="PROLINE--TRNA LIGASE, MITOCHONDRIAL-RELATED"/>
    <property type="match status" value="1"/>
</dbReference>
<comment type="caution">
    <text evidence="10">The sequence shown here is derived from an EMBL/GenBank/DDBJ whole genome shotgun (WGS) entry which is preliminary data.</text>
</comment>
<dbReference type="GO" id="GO:0005739">
    <property type="term" value="C:mitochondrion"/>
    <property type="evidence" value="ECO:0007669"/>
    <property type="project" value="TreeGrafter"/>
</dbReference>
<reference evidence="10" key="1">
    <citation type="submission" date="2022-03" db="EMBL/GenBank/DDBJ databases">
        <authorList>
            <person name="Sayadi A."/>
        </authorList>
    </citation>
    <scope>NUCLEOTIDE SEQUENCE</scope>
</reference>
<dbReference type="InterPro" id="IPR002316">
    <property type="entry name" value="Pro-tRNA-ligase_IIa"/>
</dbReference>
<dbReference type="GO" id="GO:0006433">
    <property type="term" value="P:prolyl-tRNA aminoacylation"/>
    <property type="evidence" value="ECO:0007669"/>
    <property type="project" value="InterPro"/>
</dbReference>
<evidence type="ECO:0000256" key="4">
    <source>
        <dbReference type="ARBA" id="ARBA00022840"/>
    </source>
</evidence>
<keyword evidence="4" id="KW-0067">ATP-binding</keyword>
<dbReference type="Pfam" id="PF00587">
    <property type="entry name" value="tRNA-synt_2b"/>
    <property type="match status" value="1"/>
</dbReference>
<evidence type="ECO:0000313" key="11">
    <source>
        <dbReference type="Proteomes" id="UP001152888"/>
    </source>
</evidence>
<dbReference type="InterPro" id="IPR006195">
    <property type="entry name" value="aa-tRNA-synth_II"/>
</dbReference>